<comment type="caution">
    <text evidence="4">The sequence shown here is derived from an EMBL/GenBank/DDBJ whole genome shotgun (WGS) entry which is preliminary data.</text>
</comment>
<accession>A0A1V6PPR2</accession>
<gene>
    <name evidence="4" type="ORF">PENDEC_c001G04830</name>
</gene>
<evidence type="ECO:0000313" key="4">
    <source>
        <dbReference type="EMBL" id="OQD78717.1"/>
    </source>
</evidence>
<dbReference type="InterPro" id="IPR050745">
    <property type="entry name" value="Multifunctional_regulatory"/>
</dbReference>
<dbReference type="OMA" id="DHYPSRA"/>
<keyword evidence="1" id="KW-0677">Repeat</keyword>
<evidence type="ECO:0000313" key="5">
    <source>
        <dbReference type="Proteomes" id="UP000191522"/>
    </source>
</evidence>
<name>A0A1V6PPR2_PENDC</name>
<evidence type="ECO:0000256" key="1">
    <source>
        <dbReference type="ARBA" id="ARBA00022737"/>
    </source>
</evidence>
<dbReference type="PROSITE" id="PS50297">
    <property type="entry name" value="ANK_REP_REGION"/>
    <property type="match status" value="1"/>
</dbReference>
<dbReference type="Gene3D" id="1.25.40.20">
    <property type="entry name" value="Ankyrin repeat-containing domain"/>
    <property type="match status" value="2"/>
</dbReference>
<keyword evidence="2 3" id="KW-0040">ANK repeat</keyword>
<evidence type="ECO:0000256" key="3">
    <source>
        <dbReference type="PROSITE-ProRule" id="PRU00023"/>
    </source>
</evidence>
<organism evidence="4 5">
    <name type="scientific">Penicillium decumbens</name>
    <dbReference type="NCBI Taxonomy" id="69771"/>
    <lineage>
        <taxon>Eukaryota</taxon>
        <taxon>Fungi</taxon>
        <taxon>Dikarya</taxon>
        <taxon>Ascomycota</taxon>
        <taxon>Pezizomycotina</taxon>
        <taxon>Eurotiomycetes</taxon>
        <taxon>Eurotiomycetidae</taxon>
        <taxon>Eurotiales</taxon>
        <taxon>Aspergillaceae</taxon>
        <taxon>Penicillium</taxon>
    </lineage>
</organism>
<keyword evidence="5" id="KW-1185">Reference proteome</keyword>
<protein>
    <submittedName>
        <fullName evidence="4">Uncharacterized protein</fullName>
    </submittedName>
</protein>
<dbReference type="SMART" id="SM00248">
    <property type="entry name" value="ANK"/>
    <property type="match status" value="5"/>
</dbReference>
<dbReference type="EMBL" id="MDYL01000001">
    <property type="protein sequence ID" value="OQD78717.1"/>
    <property type="molecule type" value="Genomic_DNA"/>
</dbReference>
<dbReference type="SUPFAM" id="SSF48403">
    <property type="entry name" value="Ankyrin repeat"/>
    <property type="match status" value="1"/>
</dbReference>
<dbReference type="PROSITE" id="PS50088">
    <property type="entry name" value="ANK_REPEAT"/>
    <property type="match status" value="1"/>
</dbReference>
<sequence>MTEAIKRNNVQFIQELLHRSVAMNTHYALEAIKAKAKDTLEVILDNGWDINQPISELRPPVLGYAITDEEMTAWLLDHKADPNRQCLIDFTPLSLAVESAPLSVIRLILSRGGDIRKGQLLHHAIERQSETIEVLKLLIEEGAPVNATMYEDYPSLALFFFMGIGTPLHKACELDKADVIRYLISQGADQSIKDSNGRTPLECGQISNRWEVIEALKQGK</sequence>
<dbReference type="Pfam" id="PF12796">
    <property type="entry name" value="Ank_2"/>
    <property type="match status" value="1"/>
</dbReference>
<feature type="repeat" description="ANK" evidence="3">
    <location>
        <begin position="166"/>
        <end position="195"/>
    </location>
</feature>
<dbReference type="InterPro" id="IPR002110">
    <property type="entry name" value="Ankyrin_rpt"/>
</dbReference>
<dbReference type="Proteomes" id="UP000191522">
    <property type="component" value="Unassembled WGS sequence"/>
</dbReference>
<dbReference type="OrthoDB" id="426293at2759"/>
<dbReference type="InterPro" id="IPR036770">
    <property type="entry name" value="Ankyrin_rpt-contain_sf"/>
</dbReference>
<dbReference type="PANTHER" id="PTHR24189:SF50">
    <property type="entry name" value="ANKYRIN REPEAT AND SOCS BOX PROTEIN 2"/>
    <property type="match status" value="1"/>
</dbReference>
<proteinExistence type="predicted"/>
<reference evidence="5" key="1">
    <citation type="journal article" date="2017" name="Nat. Microbiol.">
        <title>Global analysis of biosynthetic gene clusters reveals vast potential of secondary metabolite production in Penicillium species.</title>
        <authorList>
            <person name="Nielsen J.C."/>
            <person name="Grijseels S."/>
            <person name="Prigent S."/>
            <person name="Ji B."/>
            <person name="Dainat J."/>
            <person name="Nielsen K.F."/>
            <person name="Frisvad J.C."/>
            <person name="Workman M."/>
            <person name="Nielsen J."/>
        </authorList>
    </citation>
    <scope>NUCLEOTIDE SEQUENCE [LARGE SCALE GENOMIC DNA]</scope>
    <source>
        <strain evidence="5">IBT 11843</strain>
    </source>
</reference>
<dbReference type="PANTHER" id="PTHR24189">
    <property type="entry name" value="MYOTROPHIN"/>
    <property type="match status" value="1"/>
</dbReference>
<evidence type="ECO:0000256" key="2">
    <source>
        <dbReference type="ARBA" id="ARBA00023043"/>
    </source>
</evidence>
<dbReference type="STRING" id="69771.A0A1V6PPR2"/>
<dbReference type="AlphaFoldDB" id="A0A1V6PPR2"/>